<proteinExistence type="inferred from homology"/>
<sequence>MAWNRDTHAQNRFELRASLSFPSTQLSVITGDTASGKSLLLTAIAGEAALLSGESRGPVPQDFELGECYYPKHCTQELAIVTQQPWMDNTTIRNNVIFGLPFDRERYETVIRCCALEADLETLKDGDTTVIGTKGISLSGGQRWRIALARALYSQAKTILLDDILSAVDAQVRKWLVEEALCGKLAQGRTRILATHHAAHCAQKAAMIVTLKDGQATTTIRLDAQNPIAVAGETAETQMTVSQQPQQERKSEAAPKTAYSSPYMIYYRAIGGATFATFALAALALSTALRYSRTRWLQKWTARYGTLSKADNHAGSEAAHFGGIYLLISIASSVVSSATNYLSLHLGRRAARPMADAALLGVFHSPLQWLERTSRGQITSRLTSDVSERPDQKATRRHIGYSTMRTGLVDDTVHQVGSSTLYAKDLLLLFTYYKITRKLMPATKKLQELSRAGSSAMYQRLSDLQQPDALLTLRTFNMRGYLLHDVYARIDDRTRYWWYAKLCKVMLDVQLEAVSALFVTSIAAGAVLTHADAGATGVALLFAGNFSAVTSRLLRRLVDVEGDMGTVARVDEYANLHMQGRIAIDGVDLATLNLTQLRRSLSVISQDPYLFGGTLRHVVDPAGTHSDDKIRAVLSR</sequence>
<feature type="compositionally biased region" description="Polar residues" evidence="9">
    <location>
        <begin position="235"/>
        <end position="246"/>
    </location>
</feature>
<dbReference type="Pfam" id="PF00005">
    <property type="entry name" value="ABC_tran"/>
    <property type="match status" value="1"/>
</dbReference>
<dbReference type="GO" id="GO:0016020">
    <property type="term" value="C:membrane"/>
    <property type="evidence" value="ECO:0007669"/>
    <property type="project" value="InterPro"/>
</dbReference>
<organism evidence="13 14">
    <name type="scientific">Cordyceps confragosa</name>
    <name type="common">Lecanicillium lecanii</name>
    <dbReference type="NCBI Taxonomy" id="2714763"/>
    <lineage>
        <taxon>Eukaryota</taxon>
        <taxon>Fungi</taxon>
        <taxon>Dikarya</taxon>
        <taxon>Ascomycota</taxon>
        <taxon>Pezizomycotina</taxon>
        <taxon>Sordariomycetes</taxon>
        <taxon>Hypocreomycetidae</taxon>
        <taxon>Hypocreales</taxon>
        <taxon>Cordycipitaceae</taxon>
        <taxon>Akanthomyces</taxon>
    </lineage>
</organism>
<dbReference type="InterPro" id="IPR036640">
    <property type="entry name" value="ABC1_TM_sf"/>
</dbReference>
<feature type="transmembrane region" description="Helical" evidence="10">
    <location>
        <begin position="324"/>
        <end position="344"/>
    </location>
</feature>
<reference evidence="13 14" key="1">
    <citation type="submission" date="2016-03" db="EMBL/GenBank/DDBJ databases">
        <title>Fine-scale spatial genetic structure of a fungal parasite of coffee scale insects.</title>
        <authorList>
            <person name="Jackson D."/>
            <person name="Zemenick K.A."/>
            <person name="Malloure B."/>
            <person name="Quandt C.A."/>
            <person name="James T.Y."/>
        </authorList>
    </citation>
    <scope>NUCLEOTIDE SEQUENCE [LARGE SCALE GENOMIC DNA]</scope>
    <source>
        <strain evidence="13 14">UM487</strain>
    </source>
</reference>
<comment type="subcellular location">
    <subcellularLocation>
        <location evidence="1">Membrane</location>
        <topology evidence="1">Multi-pass membrane protein</topology>
    </subcellularLocation>
</comment>
<dbReference type="AlphaFoldDB" id="A0A179IVR7"/>
<dbReference type="Gene3D" id="3.40.50.300">
    <property type="entry name" value="P-loop containing nucleotide triphosphate hydrolases"/>
    <property type="match status" value="2"/>
</dbReference>
<evidence type="ECO:0000259" key="12">
    <source>
        <dbReference type="PROSITE" id="PS50929"/>
    </source>
</evidence>
<feature type="domain" description="ABC transmembrane type-1" evidence="12">
    <location>
        <begin position="278"/>
        <end position="387"/>
    </location>
</feature>
<keyword evidence="7 10" id="KW-1133">Transmembrane helix</keyword>
<dbReference type="Proteomes" id="UP000243081">
    <property type="component" value="Unassembled WGS sequence"/>
</dbReference>
<feature type="region of interest" description="Disordered" evidence="9">
    <location>
        <begin position="235"/>
        <end position="255"/>
    </location>
</feature>
<dbReference type="Gene3D" id="1.20.1560.10">
    <property type="entry name" value="ABC transporter type 1, transmembrane domain"/>
    <property type="match status" value="2"/>
</dbReference>
<dbReference type="GO" id="GO:0005524">
    <property type="term" value="F:ATP binding"/>
    <property type="evidence" value="ECO:0007669"/>
    <property type="project" value="UniProtKB-KW"/>
</dbReference>
<dbReference type="CDD" id="cd03250">
    <property type="entry name" value="ABCC_MRP_domain1"/>
    <property type="match status" value="1"/>
</dbReference>
<gene>
    <name evidence="13" type="ORF">LLEC1_07230</name>
</gene>
<protein>
    <recommendedName>
        <fullName evidence="15">ABC transmembrane type-1 domain-containing protein</fullName>
    </recommendedName>
</protein>
<feature type="non-terminal residue" evidence="13">
    <location>
        <position position="636"/>
    </location>
</feature>
<dbReference type="PANTHER" id="PTHR24223:SF456">
    <property type="entry name" value="MULTIDRUG RESISTANCE-ASSOCIATED PROTEIN LETHAL(2)03659"/>
    <property type="match status" value="1"/>
</dbReference>
<dbReference type="GO" id="GO:0140359">
    <property type="term" value="F:ABC-type transporter activity"/>
    <property type="evidence" value="ECO:0007669"/>
    <property type="project" value="InterPro"/>
</dbReference>
<keyword evidence="3" id="KW-0813">Transport</keyword>
<name>A0A179IVR7_CORDF</name>
<feature type="domain" description="ABC transporter" evidence="11">
    <location>
        <begin position="7"/>
        <end position="238"/>
    </location>
</feature>
<dbReference type="InterPro" id="IPR027417">
    <property type="entry name" value="P-loop_NTPase"/>
</dbReference>
<evidence type="ECO:0000256" key="6">
    <source>
        <dbReference type="ARBA" id="ARBA00022840"/>
    </source>
</evidence>
<evidence type="ECO:0000256" key="9">
    <source>
        <dbReference type="SAM" id="MobiDB-lite"/>
    </source>
</evidence>
<feature type="transmembrane region" description="Helical" evidence="10">
    <location>
        <begin position="265"/>
        <end position="289"/>
    </location>
</feature>
<comment type="similarity">
    <text evidence="2">Belongs to the ABC transporter superfamily. ABCC family. Conjugate transporter (TC 3.A.1.208) subfamily.</text>
</comment>
<dbReference type="Pfam" id="PF00664">
    <property type="entry name" value="ABC_membrane"/>
    <property type="match status" value="1"/>
</dbReference>
<dbReference type="InterPro" id="IPR011527">
    <property type="entry name" value="ABC1_TM_dom"/>
</dbReference>
<evidence type="ECO:0000256" key="1">
    <source>
        <dbReference type="ARBA" id="ARBA00004141"/>
    </source>
</evidence>
<dbReference type="SUPFAM" id="SSF52540">
    <property type="entry name" value="P-loop containing nucleoside triphosphate hydrolases"/>
    <property type="match status" value="2"/>
</dbReference>
<keyword evidence="8 10" id="KW-0472">Membrane</keyword>
<evidence type="ECO:0000256" key="7">
    <source>
        <dbReference type="ARBA" id="ARBA00022989"/>
    </source>
</evidence>
<dbReference type="InterPro" id="IPR003439">
    <property type="entry name" value="ABC_transporter-like_ATP-bd"/>
</dbReference>
<keyword evidence="4 10" id="KW-0812">Transmembrane</keyword>
<evidence type="ECO:0000256" key="8">
    <source>
        <dbReference type="ARBA" id="ARBA00023136"/>
    </source>
</evidence>
<evidence type="ECO:0000256" key="2">
    <source>
        <dbReference type="ARBA" id="ARBA00009726"/>
    </source>
</evidence>
<accession>A0A179IVR7</accession>
<evidence type="ECO:0000259" key="11">
    <source>
        <dbReference type="PROSITE" id="PS50893"/>
    </source>
</evidence>
<dbReference type="PANTHER" id="PTHR24223">
    <property type="entry name" value="ATP-BINDING CASSETTE SUB-FAMILY C"/>
    <property type="match status" value="1"/>
</dbReference>
<keyword evidence="14" id="KW-1185">Reference proteome</keyword>
<dbReference type="OrthoDB" id="6500128at2759"/>
<dbReference type="PROSITE" id="PS50893">
    <property type="entry name" value="ABC_TRANSPORTER_2"/>
    <property type="match status" value="1"/>
</dbReference>
<dbReference type="EMBL" id="LUKN01000013">
    <property type="protein sequence ID" value="OAR05941.1"/>
    <property type="molecule type" value="Genomic_DNA"/>
</dbReference>
<keyword evidence="5" id="KW-0547">Nucleotide-binding</keyword>
<comment type="caution">
    <text evidence="13">The sequence shown here is derived from an EMBL/GenBank/DDBJ whole genome shotgun (WGS) entry which is preliminary data.</text>
</comment>
<dbReference type="GO" id="GO:0016887">
    <property type="term" value="F:ATP hydrolysis activity"/>
    <property type="evidence" value="ECO:0007669"/>
    <property type="project" value="InterPro"/>
</dbReference>
<evidence type="ECO:0000256" key="10">
    <source>
        <dbReference type="SAM" id="Phobius"/>
    </source>
</evidence>
<evidence type="ECO:0000256" key="3">
    <source>
        <dbReference type="ARBA" id="ARBA00022448"/>
    </source>
</evidence>
<evidence type="ECO:0000256" key="4">
    <source>
        <dbReference type="ARBA" id="ARBA00022692"/>
    </source>
</evidence>
<dbReference type="InterPro" id="IPR050173">
    <property type="entry name" value="ABC_transporter_C-like"/>
</dbReference>
<evidence type="ECO:0000313" key="13">
    <source>
        <dbReference type="EMBL" id="OAR05941.1"/>
    </source>
</evidence>
<keyword evidence="6" id="KW-0067">ATP-binding</keyword>
<evidence type="ECO:0008006" key="15">
    <source>
        <dbReference type="Google" id="ProtNLM"/>
    </source>
</evidence>
<evidence type="ECO:0000256" key="5">
    <source>
        <dbReference type="ARBA" id="ARBA00022741"/>
    </source>
</evidence>
<evidence type="ECO:0000313" key="14">
    <source>
        <dbReference type="Proteomes" id="UP000243081"/>
    </source>
</evidence>
<dbReference type="PROSITE" id="PS50929">
    <property type="entry name" value="ABC_TM1F"/>
    <property type="match status" value="1"/>
</dbReference>
<dbReference type="SUPFAM" id="SSF90123">
    <property type="entry name" value="ABC transporter transmembrane region"/>
    <property type="match status" value="1"/>
</dbReference>